<accession>A0A162LSC2</accession>
<evidence type="ECO:0000313" key="1">
    <source>
        <dbReference type="EMBL" id="KYO56759.1"/>
    </source>
</evidence>
<name>A0A162LSC2_9PROT</name>
<protein>
    <recommendedName>
        <fullName evidence="3">Peptide synthetase</fullName>
    </recommendedName>
</protein>
<dbReference type="Proteomes" id="UP000075787">
    <property type="component" value="Unassembled WGS sequence"/>
</dbReference>
<dbReference type="EMBL" id="LPZR01000038">
    <property type="protein sequence ID" value="KYO56759.1"/>
    <property type="molecule type" value="Genomic_DNA"/>
</dbReference>
<organism evidence="1 2">
    <name type="scientific">Tistrella mobilis</name>
    <dbReference type="NCBI Taxonomy" id="171437"/>
    <lineage>
        <taxon>Bacteria</taxon>
        <taxon>Pseudomonadati</taxon>
        <taxon>Pseudomonadota</taxon>
        <taxon>Alphaproteobacteria</taxon>
        <taxon>Geminicoccales</taxon>
        <taxon>Geminicoccaceae</taxon>
        <taxon>Tistrella</taxon>
    </lineage>
</organism>
<dbReference type="OrthoDB" id="3444510at2"/>
<dbReference type="AlphaFoldDB" id="A0A162LSC2"/>
<comment type="caution">
    <text evidence="1">The sequence shown here is derived from an EMBL/GenBank/DDBJ whole genome shotgun (WGS) entry which is preliminary data.</text>
</comment>
<evidence type="ECO:0000313" key="2">
    <source>
        <dbReference type="Proteomes" id="UP000075787"/>
    </source>
</evidence>
<proteinExistence type="predicted"/>
<reference evidence="1 2" key="1">
    <citation type="submission" date="2015-12" db="EMBL/GenBank/DDBJ databases">
        <title>Genome sequence of Tistrella mobilis MCCC 1A02139.</title>
        <authorList>
            <person name="Lu L."/>
            <person name="Lai Q."/>
            <person name="Shao Z."/>
            <person name="Qian P."/>
        </authorList>
    </citation>
    <scope>NUCLEOTIDE SEQUENCE [LARGE SCALE GENOMIC DNA]</scope>
    <source>
        <strain evidence="1 2">MCCC 1A02139</strain>
    </source>
</reference>
<dbReference type="GeneID" id="97239571"/>
<sequence>MSATRLFDFAPRMPQADDQLDLIRSFADLHPYRSAMVEELVLDEDFYRRPLRPEDLSFIRFDEPVTPDTVTLLPSLASHRLLLSINELDIARLPRDGAPDAFAGFDHFYGEDSRLLGARIRPFLEDFVFDHLAAGEAPVAPADQADLLRDVLNREAGFLGTLFAHLKRADYVEEGMRFTLIQQWCLAESRRHAMARAQAGGWFAPLGDGAPRLVLDAVDDRAIARLARRCGADLKPHSYWQFYLSTSMARANLLHALARRPDRALALWGAGFAAEAEWIAFGCLLAQAGEALGIEGAAPAGHNRHPAAALEDLGRRFGRALEMAEARWGEEGLARIGQGLAAAARLRDAAERDLGEQLEWLSAIPAYREIAGKIDARIQAECPDIDRETFVEPREMCSTTHVHDDYRLVSIETGDMVFWGNLGMELKLAPGEMVLVPMGRLHGSSILSEECVYHQPIIPEEWIHPLVADLKLGARA</sequence>
<evidence type="ECO:0008006" key="3">
    <source>
        <dbReference type="Google" id="ProtNLM"/>
    </source>
</evidence>
<dbReference type="RefSeq" id="WP_062761817.1">
    <property type="nucleotide sequence ID" value="NZ_CP121043.1"/>
</dbReference>
<gene>
    <name evidence="1" type="ORF">AUP44_21725</name>
</gene>